<organism evidence="1 2">
    <name type="scientific">Saccharothrix algeriensis</name>
    <dbReference type="NCBI Taxonomy" id="173560"/>
    <lineage>
        <taxon>Bacteria</taxon>
        <taxon>Bacillati</taxon>
        <taxon>Actinomycetota</taxon>
        <taxon>Actinomycetes</taxon>
        <taxon>Pseudonocardiales</taxon>
        <taxon>Pseudonocardiaceae</taxon>
        <taxon>Saccharothrix</taxon>
    </lineage>
</organism>
<dbReference type="Pfam" id="PF13374">
    <property type="entry name" value="TPR_10"/>
    <property type="match status" value="2"/>
</dbReference>
<dbReference type="RefSeq" id="WP_204843307.1">
    <property type="nucleotide sequence ID" value="NZ_JAFBCL010000001.1"/>
</dbReference>
<dbReference type="InterPro" id="IPR027417">
    <property type="entry name" value="P-loop_NTPase"/>
</dbReference>
<reference evidence="1 2" key="1">
    <citation type="submission" date="2021-01" db="EMBL/GenBank/DDBJ databases">
        <title>Sequencing the genomes of 1000 actinobacteria strains.</title>
        <authorList>
            <person name="Klenk H.-P."/>
        </authorList>
    </citation>
    <scope>NUCLEOTIDE SEQUENCE [LARGE SCALE GENOMIC DNA]</scope>
    <source>
        <strain evidence="1 2">DSM 44581</strain>
    </source>
</reference>
<name>A0ABS2S9Q5_9PSEU</name>
<comment type="caution">
    <text evidence="1">The sequence shown here is derived from an EMBL/GenBank/DDBJ whole genome shotgun (WGS) entry which is preliminary data.</text>
</comment>
<dbReference type="Gene3D" id="1.25.40.10">
    <property type="entry name" value="Tetratricopeptide repeat domain"/>
    <property type="match status" value="3"/>
</dbReference>
<sequence length="873" mass="94464">MTDTTRVDRSVLGGVSDGLVITGDKNRVVVSLDGSSAPVVRVSRPWWRSRAERLLFGVPEPVVAGDRPLSWLRTDAGVIRVRPRPEDESLRAWCDGGPLRVRLVCGRGGQGKTTTAGQLVAGLRRAGWLAGFVDLAAVSSGEVESEAVRRRWAELAAALGSGPVRRGQALLVVDYAENEPLVVRRLLGLVRDVPSVRVLLLSRGEGDWWSGLVSDPAWSRLVDPEVVRLRSIADALTGEQVAEVWADAVQRFADRAGLAVRPSSPVDRRFTTTLDLFADALLWVLDTDPAHRGRDVPADHGDPIRGLLAHEMRHVRGALADRQVRVEARELAQLLLAPYLVPAPRIEDARRALSILDWAKHADPEALNRAAHALSGLYPDGHDGGPDRALEAWAPPRPDRLPDTHLLVVAGDAASDADWGDLVLALCGTHDVEHATRVTLVLARCLSTPGAGKRYPVGLRRVTLAIDLLVRRYSKGFALPVIMRLPGQFTEALTEALLDDDSALTTTEVDAIDRAVLAAGFSTRRATDAVLISHRLANDTTPPADADHAALAHHASELGQLAVRLAEVGRREQALEPAQRAVGIYSELAEANPDAHLPNLAGFLNNLANRLAEVGRREQALEPAQRAVGIFSELAETNPDTHLPNLAMSLNNLANRLAEVGRREQALEPAQRAVGIYSELAETNPDAYLPDFAMSLNNLAVNLAEVGRHEQALEPAQRAVDIREQLAKANPDAHLPDLAMSLNNLANSLAEVGRREQALEPAQRAVGIYSELAETKPDAYLPNLATSLNNLAISLAEVGRREQALEPAQRAIGIREQLAETNPDAYLPNLATSLNNLAVLLDELGDPNASTIHQRSEVLRKQLESEQPPAIDS</sequence>
<dbReference type="PANTHER" id="PTHR19959:SF119">
    <property type="entry name" value="FUNGAL LIPASE-LIKE DOMAIN-CONTAINING PROTEIN"/>
    <property type="match status" value="1"/>
</dbReference>
<evidence type="ECO:0000313" key="1">
    <source>
        <dbReference type="EMBL" id="MBM7812545.1"/>
    </source>
</evidence>
<dbReference type="Pfam" id="PF13424">
    <property type="entry name" value="TPR_12"/>
    <property type="match status" value="1"/>
</dbReference>
<dbReference type="PANTHER" id="PTHR19959">
    <property type="entry name" value="KINESIN LIGHT CHAIN"/>
    <property type="match status" value="1"/>
</dbReference>
<dbReference type="InterPro" id="IPR019734">
    <property type="entry name" value="TPR_rpt"/>
</dbReference>
<keyword evidence="2" id="KW-1185">Reference proteome</keyword>
<dbReference type="SUPFAM" id="SSF52540">
    <property type="entry name" value="P-loop containing nucleoside triphosphate hydrolases"/>
    <property type="match status" value="1"/>
</dbReference>
<dbReference type="EMBL" id="JAFBCL010000001">
    <property type="protein sequence ID" value="MBM7812545.1"/>
    <property type="molecule type" value="Genomic_DNA"/>
</dbReference>
<protein>
    <submittedName>
        <fullName evidence="1">Tetratricopeptide (TPR) repeat protein</fullName>
    </submittedName>
</protein>
<dbReference type="SMART" id="SM00028">
    <property type="entry name" value="TPR"/>
    <property type="match status" value="5"/>
</dbReference>
<proteinExistence type="predicted"/>
<evidence type="ECO:0000313" key="2">
    <source>
        <dbReference type="Proteomes" id="UP001195724"/>
    </source>
</evidence>
<dbReference type="SUPFAM" id="SSF48452">
    <property type="entry name" value="TPR-like"/>
    <property type="match status" value="2"/>
</dbReference>
<gene>
    <name evidence="1" type="ORF">JOE68_003410</name>
</gene>
<accession>A0ABS2S9Q5</accession>
<dbReference type="InterPro" id="IPR011990">
    <property type="entry name" value="TPR-like_helical_dom_sf"/>
</dbReference>
<dbReference type="Proteomes" id="UP001195724">
    <property type="component" value="Unassembled WGS sequence"/>
</dbReference>